<dbReference type="SMART" id="SM00954">
    <property type="entry name" value="RelA_SpoT"/>
    <property type="match status" value="1"/>
</dbReference>
<name>A0A851HAY4_9MOLU</name>
<dbReference type="PROSITE" id="PS50889">
    <property type="entry name" value="S4"/>
    <property type="match status" value="1"/>
</dbReference>
<dbReference type="SUPFAM" id="SSF109604">
    <property type="entry name" value="HD-domain/PDEase-like"/>
    <property type="match status" value="1"/>
</dbReference>
<evidence type="ECO:0000256" key="1">
    <source>
        <dbReference type="ARBA" id="ARBA00025704"/>
    </source>
</evidence>
<feature type="domain" description="TGS" evidence="6">
    <location>
        <begin position="411"/>
        <end position="474"/>
    </location>
</feature>
<dbReference type="GO" id="GO:0005886">
    <property type="term" value="C:plasma membrane"/>
    <property type="evidence" value="ECO:0007669"/>
    <property type="project" value="TreeGrafter"/>
</dbReference>
<dbReference type="InterPro" id="IPR004095">
    <property type="entry name" value="TGS"/>
</dbReference>
<dbReference type="GO" id="GO:0016787">
    <property type="term" value="F:hydrolase activity"/>
    <property type="evidence" value="ECO:0007669"/>
    <property type="project" value="UniProtKB-KW"/>
</dbReference>
<comment type="function">
    <text evidence="3">In eubacteria ppGpp (guanosine 3'-diphosphate 5'-diphosphate) is a mediator of the stringent response that coordinates a variety of cellular activities in response to changes in nutritional abundance. This enzyme catalyzes the degradation of ppGpp into GDP. It may also be capable of catalyzing the synthesis of ppGpp.</text>
</comment>
<dbReference type="CDD" id="cd05399">
    <property type="entry name" value="NT_Rel-Spo_like"/>
    <property type="match status" value="1"/>
</dbReference>
<dbReference type="AlphaFoldDB" id="A0A851HAY4"/>
<dbReference type="PANTHER" id="PTHR21262">
    <property type="entry name" value="GUANOSINE-3',5'-BIS DIPHOSPHATE 3'-PYROPHOSPHOHYDROLASE"/>
    <property type="match status" value="1"/>
</dbReference>
<dbReference type="InterPro" id="IPR012676">
    <property type="entry name" value="TGS-like"/>
</dbReference>
<dbReference type="Gene3D" id="3.30.70.260">
    <property type="match status" value="1"/>
</dbReference>
<dbReference type="InterPro" id="IPR002912">
    <property type="entry name" value="ACT_dom"/>
</dbReference>
<dbReference type="GO" id="GO:0003723">
    <property type="term" value="F:RNA binding"/>
    <property type="evidence" value="ECO:0007669"/>
    <property type="project" value="UniProtKB-KW"/>
</dbReference>
<dbReference type="InterPro" id="IPR043519">
    <property type="entry name" value="NT_sf"/>
</dbReference>
<evidence type="ECO:0000259" key="6">
    <source>
        <dbReference type="PROSITE" id="PS51880"/>
    </source>
</evidence>
<dbReference type="RefSeq" id="WP_178734467.1">
    <property type="nucleotide sequence ID" value="NZ_JABUOH010000065.1"/>
</dbReference>
<sequence>MLFNTAENHNIEKKVHEEVLFQELMQKVKKYIHEKTVLDKINQAYLLAKKKHTNQKRVTGEDFIIHPISVAIILADLNSEPNTLMAGLLHDSLEDTDLTFDELKDFLGEDVVYIVKRTTKLAKLSFNPKQRQVENHQKLFLAMANDIRVVLVKIADRLHNMQTLKEMKPEKQLRISQETLDIYVPLTHRLGLFQIKSQLEDLTFRYMNPKEYYRISNLINAKKNERENSIQNIIKNIKSLFYKSGITDFSISGRSKNIYSIYKKMNQGQVSFDEIFDLLAVRIIVDKVDVCYQCLGIIHAHYSPLPRRFKDYIAVPKPNLYQALHNTVLAKDGSIFEIQIKTKEMDEIAEKGIAAHWGYKENKVYSKDNKQLEIAQKLRWYQDLIKITKDTKNKSLQNSKTLVDSIKNDILSENVYVFTPKQEVFEFPEGSTPIDFAFRIHSMIGFTMTGAIVNEKIVPLDYKLKNGDIISIKTNKNVFRVHKDWLRIAKTSYVKKFIKNFLNKQKKEVLTLIQNGKEILEKELQAQKKDFKIDHNFVKKSFHKQSIQNVNELYEALGRKKITPDVALAKITSFEEMRKEYNKEQISKNLKKFTYENETGVFIEGLDKTKLKLANCCNPIFGEEIVGFITKDKGTNVHRKDCVNLQQYDSNRLIVAHWHQNYQLKYATWLFIIGSYSSSLIANITDKANALGINISKINMINNNKLSETTIKLQILVKNISEMEKLISHLLQLSNIYQIYRGTN</sequence>
<dbReference type="CDD" id="cd01668">
    <property type="entry name" value="TGS_RSH"/>
    <property type="match status" value="1"/>
</dbReference>
<organism evidence="7 8">
    <name type="scientific">Candidatus Phytoplasma pruni</name>
    <dbReference type="NCBI Taxonomy" id="479893"/>
    <lineage>
        <taxon>Bacteria</taxon>
        <taxon>Bacillati</taxon>
        <taxon>Mycoplasmatota</taxon>
        <taxon>Mollicutes</taxon>
        <taxon>Acholeplasmatales</taxon>
        <taxon>Acholeplasmataceae</taxon>
        <taxon>Candidatus Phytoplasma</taxon>
        <taxon>16SrIII (X-disease group)</taxon>
    </lineage>
</organism>
<dbReference type="CDD" id="cd00077">
    <property type="entry name" value="HDc"/>
    <property type="match status" value="1"/>
</dbReference>
<keyword evidence="7" id="KW-0378">Hydrolase</keyword>
<accession>A0A851HAY4</accession>
<dbReference type="SUPFAM" id="SSF81301">
    <property type="entry name" value="Nucleotidyltransferase"/>
    <property type="match status" value="1"/>
</dbReference>
<dbReference type="FunFam" id="1.10.3210.10:FF:000001">
    <property type="entry name" value="GTP pyrophosphokinase RelA"/>
    <property type="match status" value="1"/>
</dbReference>
<dbReference type="Pfam" id="PF04607">
    <property type="entry name" value="RelA_SpoT"/>
    <property type="match status" value="1"/>
</dbReference>
<proteinExistence type="inferred from homology"/>
<dbReference type="InterPro" id="IPR012675">
    <property type="entry name" value="Beta-grasp_dom_sf"/>
</dbReference>
<evidence type="ECO:0000313" key="7">
    <source>
        <dbReference type="EMBL" id="NWN46077.1"/>
    </source>
</evidence>
<evidence type="ECO:0000256" key="2">
    <source>
        <dbReference type="ARBA" id="ARBA00041770"/>
    </source>
</evidence>
<keyword evidence="4" id="KW-0694">RNA-binding</keyword>
<dbReference type="SUPFAM" id="SSF81271">
    <property type="entry name" value="TGS-like"/>
    <property type="match status" value="1"/>
</dbReference>
<reference evidence="7 8" key="1">
    <citation type="submission" date="2020-06" db="EMBL/GenBank/DDBJ databases">
        <title>Draft genome sequence of Candidatus Phytoplasma pruni (X-disease group, subgroup 16SrIII-B) strain ChTDIII from Argentina.</title>
        <authorList>
            <person name="Fernandez F.D."/>
            <person name="Zuebert C."/>
            <person name="Huettel B."/>
            <person name="Kube M."/>
            <person name="Conci L.R."/>
        </authorList>
    </citation>
    <scope>NUCLEOTIDE SEQUENCE [LARGE SCALE GENOMIC DNA]</scope>
    <source>
        <strain evidence="7 8">ChTDIII</strain>
    </source>
</reference>
<dbReference type="FunFam" id="3.10.20.30:FF:000002">
    <property type="entry name" value="GTP pyrophosphokinase (RelA/SpoT)"/>
    <property type="match status" value="1"/>
</dbReference>
<dbReference type="EMBL" id="JABUOH010000065">
    <property type="protein sequence ID" value="NWN46077.1"/>
    <property type="molecule type" value="Genomic_DNA"/>
</dbReference>
<dbReference type="FunFam" id="3.30.460.10:FF:000001">
    <property type="entry name" value="GTP pyrophosphokinase RelA"/>
    <property type="match status" value="1"/>
</dbReference>
<dbReference type="Gene3D" id="1.10.3210.10">
    <property type="entry name" value="Hypothetical protein af1432"/>
    <property type="match status" value="1"/>
</dbReference>
<dbReference type="Pfam" id="PF02824">
    <property type="entry name" value="TGS"/>
    <property type="match status" value="1"/>
</dbReference>
<comment type="similarity">
    <text evidence="5">Belongs to the relA/spoT family.</text>
</comment>
<comment type="caution">
    <text evidence="7">The sequence shown here is derived from an EMBL/GenBank/DDBJ whole genome shotgun (WGS) entry which is preliminary data.</text>
</comment>
<dbReference type="InterPro" id="IPR004811">
    <property type="entry name" value="RelA/Spo_fam"/>
</dbReference>
<dbReference type="InterPro" id="IPR033655">
    <property type="entry name" value="TGS_RelA/SpoT"/>
</dbReference>
<dbReference type="Pfam" id="PF13328">
    <property type="entry name" value="HD_4"/>
    <property type="match status" value="1"/>
</dbReference>
<dbReference type="GO" id="GO:0015969">
    <property type="term" value="P:guanosine tetraphosphate metabolic process"/>
    <property type="evidence" value="ECO:0007669"/>
    <property type="project" value="InterPro"/>
</dbReference>
<dbReference type="PANTHER" id="PTHR21262:SF31">
    <property type="entry name" value="GTP PYROPHOSPHOKINASE"/>
    <property type="match status" value="1"/>
</dbReference>
<dbReference type="Gene3D" id="3.10.20.30">
    <property type="match status" value="1"/>
</dbReference>
<evidence type="ECO:0000313" key="8">
    <source>
        <dbReference type="Proteomes" id="UP000568109"/>
    </source>
</evidence>
<comment type="pathway">
    <text evidence="1">Purine metabolism.</text>
</comment>
<keyword evidence="8" id="KW-1185">Reference proteome</keyword>
<dbReference type="PROSITE" id="PS51880">
    <property type="entry name" value="TGS"/>
    <property type="match status" value="1"/>
</dbReference>
<evidence type="ECO:0000256" key="3">
    <source>
        <dbReference type="ARBA" id="ARBA00056789"/>
    </source>
</evidence>
<gene>
    <name evidence="7" type="ORF">HR065_03250</name>
</gene>
<dbReference type="InterPro" id="IPR003607">
    <property type="entry name" value="HD/PDEase_dom"/>
</dbReference>
<evidence type="ECO:0000256" key="5">
    <source>
        <dbReference type="RuleBase" id="RU003847"/>
    </source>
</evidence>
<dbReference type="NCBIfam" id="TIGR00691">
    <property type="entry name" value="spoT_relA"/>
    <property type="match status" value="1"/>
</dbReference>
<dbReference type="Pfam" id="PF13291">
    <property type="entry name" value="ACT_4"/>
    <property type="match status" value="1"/>
</dbReference>
<dbReference type="Proteomes" id="UP000568109">
    <property type="component" value="Unassembled WGS sequence"/>
</dbReference>
<protein>
    <recommendedName>
        <fullName evidence="2">Penta-phosphate guanosine-3'-pyrophosphohydrolase</fullName>
    </recommendedName>
</protein>
<dbReference type="Gene3D" id="3.30.460.10">
    <property type="entry name" value="Beta Polymerase, domain 2"/>
    <property type="match status" value="1"/>
</dbReference>
<dbReference type="InterPro" id="IPR007685">
    <property type="entry name" value="RelA_SpoT"/>
</dbReference>
<evidence type="ECO:0000256" key="4">
    <source>
        <dbReference type="PROSITE-ProRule" id="PRU00182"/>
    </source>
</evidence>
<dbReference type="SMART" id="SM00471">
    <property type="entry name" value="HDc"/>
    <property type="match status" value="1"/>
</dbReference>